<feature type="binding site" evidence="8">
    <location>
        <position position="232"/>
    </location>
    <ligand>
        <name>Zn(2+)</name>
        <dbReference type="ChEBI" id="CHEBI:29105"/>
        <label>1</label>
    </ligand>
</feature>
<comment type="caution">
    <text evidence="9">The sequence shown here is derived from an EMBL/GenBank/DDBJ whole genome shotgun (WGS) entry which is preliminary data.</text>
</comment>
<protein>
    <submittedName>
        <fullName evidence="9">M20/M25/M40 family metallo-hydrolase</fullName>
    </submittedName>
</protein>
<organism evidence="9 10">
    <name type="scientific">Grylomicrobium aquisgranensis</name>
    <dbReference type="NCBI Taxonomy" id="2926318"/>
    <lineage>
        <taxon>Bacteria</taxon>
        <taxon>Bacillati</taxon>
        <taxon>Bacillota</taxon>
        <taxon>Erysipelotrichia</taxon>
        <taxon>Erysipelotrichales</taxon>
        <taxon>Erysipelotrichaceae</taxon>
        <taxon>Grylomicrobium</taxon>
    </lineage>
</organism>
<evidence type="ECO:0000313" key="9">
    <source>
        <dbReference type="EMBL" id="MDX8420225.1"/>
    </source>
</evidence>
<evidence type="ECO:0000256" key="6">
    <source>
        <dbReference type="PIRNR" id="PIRNR001123"/>
    </source>
</evidence>
<dbReference type="PANTHER" id="PTHR32481:SF0">
    <property type="entry name" value="AMINOPEPTIDASE YPDE-RELATED"/>
    <property type="match status" value="1"/>
</dbReference>
<dbReference type="RefSeq" id="WP_370596427.1">
    <property type="nucleotide sequence ID" value="NZ_JALBUR010000027.1"/>
</dbReference>
<comment type="similarity">
    <text evidence="1 6">Belongs to the peptidase M42 family.</text>
</comment>
<dbReference type="SUPFAM" id="SSF101821">
    <property type="entry name" value="Aminopeptidase/glucanase lid domain"/>
    <property type="match status" value="1"/>
</dbReference>
<dbReference type="InterPro" id="IPR023367">
    <property type="entry name" value="Peptidase_M42_dom2"/>
</dbReference>
<dbReference type="GO" id="GO:0006508">
    <property type="term" value="P:proteolysis"/>
    <property type="evidence" value="ECO:0007669"/>
    <property type="project" value="UniProtKB-KW"/>
</dbReference>
<reference evidence="9 10" key="1">
    <citation type="submission" date="2022-03" db="EMBL/GenBank/DDBJ databases">
        <title>Novel taxa within the pig intestine.</title>
        <authorList>
            <person name="Wylensek D."/>
            <person name="Bishof K."/>
            <person name="Afrizal A."/>
            <person name="Clavel T."/>
        </authorList>
    </citation>
    <scope>NUCLEOTIDE SEQUENCE [LARGE SCALE GENOMIC DNA]</scope>
    <source>
        <strain evidence="9 10">CLA-KB-P133</strain>
    </source>
</reference>
<dbReference type="GO" id="GO:0004177">
    <property type="term" value="F:aminopeptidase activity"/>
    <property type="evidence" value="ECO:0007669"/>
    <property type="project" value="UniProtKB-UniRule"/>
</dbReference>
<dbReference type="PANTHER" id="PTHR32481">
    <property type="entry name" value="AMINOPEPTIDASE"/>
    <property type="match status" value="1"/>
</dbReference>
<evidence type="ECO:0000256" key="2">
    <source>
        <dbReference type="ARBA" id="ARBA00022438"/>
    </source>
</evidence>
<dbReference type="GO" id="GO:0046872">
    <property type="term" value="F:metal ion binding"/>
    <property type="evidence" value="ECO:0007669"/>
    <property type="project" value="UniProtKB-UniRule"/>
</dbReference>
<dbReference type="EMBL" id="JALBUR010000027">
    <property type="protein sequence ID" value="MDX8420225.1"/>
    <property type="molecule type" value="Genomic_DNA"/>
</dbReference>
<keyword evidence="3" id="KW-0645">Protease</keyword>
<keyword evidence="4 8" id="KW-0479">Metal-binding</keyword>
<dbReference type="Proteomes" id="UP001286174">
    <property type="component" value="Unassembled WGS sequence"/>
</dbReference>
<keyword evidence="2" id="KW-0031">Aminopeptidase</keyword>
<keyword evidence="5" id="KW-0378">Hydrolase</keyword>
<name>A0AB35U9A0_9FIRM</name>
<evidence type="ECO:0000256" key="4">
    <source>
        <dbReference type="ARBA" id="ARBA00022723"/>
    </source>
</evidence>
<feature type="binding site" evidence="8">
    <location>
        <position position="177"/>
    </location>
    <ligand>
        <name>Zn(2+)</name>
        <dbReference type="ChEBI" id="CHEBI:29105"/>
        <label>1</label>
    </ligand>
</feature>
<feature type="binding site" evidence="8">
    <location>
        <position position="62"/>
    </location>
    <ligand>
        <name>Zn(2+)</name>
        <dbReference type="ChEBI" id="CHEBI:29105"/>
        <label>1</label>
    </ligand>
</feature>
<feature type="active site" description="Proton acceptor" evidence="7">
    <location>
        <position position="209"/>
    </location>
</feature>
<evidence type="ECO:0000256" key="3">
    <source>
        <dbReference type="ARBA" id="ARBA00022670"/>
    </source>
</evidence>
<dbReference type="AlphaFoldDB" id="A0AB35U9A0"/>
<dbReference type="SUPFAM" id="SSF53187">
    <property type="entry name" value="Zn-dependent exopeptidases"/>
    <property type="match status" value="1"/>
</dbReference>
<dbReference type="Gene3D" id="2.40.30.40">
    <property type="entry name" value="Peptidase M42, domain 2"/>
    <property type="match status" value="1"/>
</dbReference>
<evidence type="ECO:0000313" key="10">
    <source>
        <dbReference type="Proteomes" id="UP001286174"/>
    </source>
</evidence>
<dbReference type="InterPro" id="IPR051464">
    <property type="entry name" value="Peptidase_M42_aminopept"/>
</dbReference>
<evidence type="ECO:0000256" key="5">
    <source>
        <dbReference type="ARBA" id="ARBA00022801"/>
    </source>
</evidence>
<keyword evidence="10" id="KW-1185">Reference proteome</keyword>
<feature type="binding site" evidence="8">
    <location>
        <position position="210"/>
    </location>
    <ligand>
        <name>Zn(2+)</name>
        <dbReference type="ChEBI" id="CHEBI:29105"/>
        <label>2</label>
    </ligand>
</feature>
<dbReference type="InterPro" id="IPR008007">
    <property type="entry name" value="Peptidase_M42"/>
</dbReference>
<evidence type="ECO:0000256" key="7">
    <source>
        <dbReference type="PIRSR" id="PIRSR001123-1"/>
    </source>
</evidence>
<comment type="cofactor">
    <cofactor evidence="8">
        <name>a divalent metal cation</name>
        <dbReference type="ChEBI" id="CHEBI:60240"/>
    </cofactor>
    <text evidence="8">Binds 2 divalent metal cations per subunit.</text>
</comment>
<feature type="binding site" evidence="8">
    <location>
        <position position="318"/>
    </location>
    <ligand>
        <name>Zn(2+)</name>
        <dbReference type="ChEBI" id="CHEBI:29105"/>
        <label>2</label>
    </ligand>
</feature>
<sequence>MNQIERIEKLSDVFGASGFEDDVAEFVRSQLPEYDTVQDHMRNVRCEKDAHSDKPRVMLDSHLDEVGLIVQAIRPDGTMKFLRLGGISPSSLPANSFLIKTDKGTFVPAVVAAKPPHFMSAADRNKPLDPDDMILDCGSTSAQETMALGIHIGSPAVPDVVCRYDQKRDLFFGKAFDCRIGVAAEIETLKRMYQKELPCALSACFSAQEEVGERGVRANAAALKPDVMICFEGCPADDTFSPDYMIQAAIGKGPMLRHMDVSMITNWRLQKFALDTARNLGIPVQESVRSGGGTNGAAVNTQFGVPAIVIGIPVRYIHSSNCFVKYCDYENAVRLACALLERLDKAAVESF</sequence>
<evidence type="ECO:0000256" key="1">
    <source>
        <dbReference type="ARBA" id="ARBA00006272"/>
    </source>
</evidence>
<accession>A0AB35U9A0</accession>
<proteinExistence type="inferred from homology"/>
<dbReference type="Pfam" id="PF05343">
    <property type="entry name" value="Peptidase_M42"/>
    <property type="match status" value="1"/>
</dbReference>
<gene>
    <name evidence="9" type="ORF">MOZ60_08975</name>
</gene>
<dbReference type="PIRSF" id="PIRSF001123">
    <property type="entry name" value="PepA_GA"/>
    <property type="match status" value="1"/>
</dbReference>
<dbReference type="Gene3D" id="3.40.630.10">
    <property type="entry name" value="Zn peptidases"/>
    <property type="match status" value="1"/>
</dbReference>
<evidence type="ECO:0000256" key="8">
    <source>
        <dbReference type="PIRSR" id="PIRSR001123-2"/>
    </source>
</evidence>
<feature type="binding site" evidence="8">
    <location>
        <position position="177"/>
    </location>
    <ligand>
        <name>Zn(2+)</name>
        <dbReference type="ChEBI" id="CHEBI:29105"/>
        <label>2</label>
    </ligand>
</feature>